<dbReference type="Pfam" id="PF11885">
    <property type="entry name" value="DUF3405"/>
    <property type="match status" value="1"/>
</dbReference>
<dbReference type="PANTHER" id="PTHR36205:SF1">
    <property type="entry name" value="MAJOR FACILITATOR SUPERFAMILY TRANSPORTER"/>
    <property type="match status" value="1"/>
</dbReference>
<keyword evidence="2" id="KW-0472">Membrane</keyword>
<feature type="transmembrane region" description="Helical" evidence="2">
    <location>
        <begin position="100"/>
        <end position="120"/>
    </location>
</feature>
<feature type="compositionally biased region" description="Low complexity" evidence="1">
    <location>
        <begin position="43"/>
        <end position="56"/>
    </location>
</feature>
<sequence length="896" mass="100426">MGILSNPLRSREQRLPYYQTTNSHSKERYSDDEYDYSDEGESEGSYHSESSSSYGSRNASGAGATPRGLLLLPPKQKASFQPLKQKKMSSIYPYRLPAKVTRYVVLGVVLAIVLMILSLIRASQVENWKVANGKVKTGPPRPHVWEKFPFLERYYGGIKTLKHFTESEPSYPHEPATAAAAATHSSSLPSEKKTTKRDEASQSSMPPSSLSWDKYPAANVESGVQECFIDAARKIRVPPLRYHNGRPHGFPEHVAGSYEVLKLPEEICFERYGRYGPYGFGYSKRNGGLSTGEHGDMEGFDSVWETTPRVDYRQVDWADVQRRCFDANAGRYKALGSSLSSTASPHGFYVGGESTSESIASKRADSTTNTDTDESTFIKSIDRADGGNGSDSTDSTKTAVSHGTTPRTAVVVRCWDEYLFREDDIANIRSMIAELSMASGGRYDVHLLVQVKDDGKHPIWADREAYERRINETIPMEFRGLVTLWTETQMLALYQGVYDLWTRGPELPVHGVYRGLTMAMQHFAYQHPEYDYFWQWEMDIRYTGHYYDFVTKLEQWAQAQPRKGLWERSSRFYFPSVHGTWEDFSQMSRVQSEMGVVGADNIWQKMPGPDKTPPPSHSHPAGPGSSKGSKMIWGPVRPSDEQDWFETEDDPVPPTTYEADKYAWGVGEEADYISLNPIFDPEGTTWMLKDDITGYNRTQQPLPPRRAAIITTSRMSRRLLIKMHRMTAYKKQFAFPEMWPATVALQHGYKAVSAPHPVYVDRRWPVDYMAKIYNAGKDGSSGGSRTSIYGEREHNLKGLSWFYNSGFAPNLYKRWVGLKVNNDGGEDFEQTVDETRGGDGGSGVGAMPGGEGRMCIPPMLLHPVKDVELPVEAPPQGGEEEEGGGGGGQVESDPSA</sequence>
<feature type="region of interest" description="Disordered" evidence="1">
    <location>
        <begin position="166"/>
        <end position="212"/>
    </location>
</feature>
<dbReference type="AlphaFoldDB" id="A0A9P7NE27"/>
<feature type="compositionally biased region" description="Polar residues" evidence="1">
    <location>
        <begin position="390"/>
        <end position="402"/>
    </location>
</feature>
<evidence type="ECO:0000313" key="3">
    <source>
        <dbReference type="EMBL" id="KAG6014796.1"/>
    </source>
</evidence>
<dbReference type="EMBL" id="SRPW01000414">
    <property type="protein sequence ID" value="KAG6014796.1"/>
    <property type="molecule type" value="Genomic_DNA"/>
</dbReference>
<dbReference type="PANTHER" id="PTHR36205">
    <property type="entry name" value="CHROMOSOME 19, WHOLE GENOME SHOTGUN SEQUENCE"/>
    <property type="match status" value="1"/>
</dbReference>
<keyword evidence="2" id="KW-0812">Transmembrane</keyword>
<feature type="region of interest" description="Disordered" evidence="1">
    <location>
        <begin position="867"/>
        <end position="896"/>
    </location>
</feature>
<dbReference type="OrthoDB" id="3353407at2759"/>
<name>A0A9P7NE27_9HYPO</name>
<comment type="caution">
    <text evidence="3">The sequence shown here is derived from an EMBL/GenBank/DDBJ whole genome shotgun (WGS) entry which is preliminary data.</text>
</comment>
<feature type="region of interest" description="Disordered" evidence="1">
    <location>
        <begin position="604"/>
        <end position="633"/>
    </location>
</feature>
<dbReference type="InterPro" id="IPR021822">
    <property type="entry name" value="DUF3405"/>
</dbReference>
<reference evidence="3" key="1">
    <citation type="journal article" date="2020" name="bioRxiv">
        <title>Whole genome comparisons of ergot fungi reveals the divergence and evolution of species within the genus Claviceps are the result of varying mechanisms driving genome evolution and host range expansion.</title>
        <authorList>
            <person name="Wyka S.A."/>
            <person name="Mondo S.J."/>
            <person name="Liu M."/>
            <person name="Dettman J."/>
            <person name="Nalam V."/>
            <person name="Broders K.D."/>
        </authorList>
    </citation>
    <scope>NUCLEOTIDE SEQUENCE</scope>
    <source>
        <strain evidence="3">CCC 602</strain>
    </source>
</reference>
<feature type="compositionally biased region" description="Low complexity" evidence="1">
    <location>
        <begin position="201"/>
        <end position="211"/>
    </location>
</feature>
<evidence type="ECO:0008006" key="5">
    <source>
        <dbReference type="Google" id="ProtNLM"/>
    </source>
</evidence>
<proteinExistence type="predicted"/>
<keyword evidence="4" id="KW-1185">Reference proteome</keyword>
<gene>
    <name evidence="3" type="ORF">E4U43_006123</name>
</gene>
<feature type="region of interest" description="Disordered" evidence="1">
    <location>
        <begin position="1"/>
        <end position="70"/>
    </location>
</feature>
<feature type="compositionally biased region" description="Low complexity" evidence="1">
    <location>
        <begin position="618"/>
        <end position="630"/>
    </location>
</feature>
<organism evidence="3 4">
    <name type="scientific">Claviceps pusilla</name>
    <dbReference type="NCBI Taxonomy" id="123648"/>
    <lineage>
        <taxon>Eukaryota</taxon>
        <taxon>Fungi</taxon>
        <taxon>Dikarya</taxon>
        <taxon>Ascomycota</taxon>
        <taxon>Pezizomycotina</taxon>
        <taxon>Sordariomycetes</taxon>
        <taxon>Hypocreomycetidae</taxon>
        <taxon>Hypocreales</taxon>
        <taxon>Clavicipitaceae</taxon>
        <taxon>Claviceps</taxon>
    </lineage>
</organism>
<dbReference type="Proteomes" id="UP000748025">
    <property type="component" value="Unassembled WGS sequence"/>
</dbReference>
<feature type="region of interest" description="Disordered" evidence="1">
    <location>
        <begin position="352"/>
        <end position="402"/>
    </location>
</feature>
<evidence type="ECO:0000256" key="1">
    <source>
        <dbReference type="SAM" id="MobiDB-lite"/>
    </source>
</evidence>
<evidence type="ECO:0000313" key="4">
    <source>
        <dbReference type="Proteomes" id="UP000748025"/>
    </source>
</evidence>
<keyword evidence="2" id="KW-1133">Transmembrane helix</keyword>
<feature type="compositionally biased region" description="Basic and acidic residues" evidence="1">
    <location>
        <begin position="190"/>
        <end position="200"/>
    </location>
</feature>
<accession>A0A9P7NE27</accession>
<evidence type="ECO:0000256" key="2">
    <source>
        <dbReference type="SAM" id="Phobius"/>
    </source>
</evidence>
<feature type="compositionally biased region" description="Acidic residues" evidence="1">
    <location>
        <begin position="32"/>
        <end position="42"/>
    </location>
</feature>
<protein>
    <recommendedName>
        <fullName evidence="5">Major facilitator superfamily transporter</fullName>
    </recommendedName>
</protein>